<evidence type="ECO:0000256" key="3">
    <source>
        <dbReference type="SAM" id="MobiDB-lite"/>
    </source>
</evidence>
<evidence type="ECO:0000313" key="4">
    <source>
        <dbReference type="EMBL" id="EFC41834.1"/>
    </source>
</evidence>
<feature type="repeat" description="NHL" evidence="2">
    <location>
        <begin position="454"/>
        <end position="497"/>
    </location>
</feature>
<feature type="repeat" description="NHL" evidence="2">
    <location>
        <begin position="407"/>
        <end position="450"/>
    </location>
</feature>
<accession>D2VN03</accession>
<feature type="compositionally biased region" description="Polar residues" evidence="3">
    <location>
        <begin position="26"/>
        <end position="39"/>
    </location>
</feature>
<feature type="compositionally biased region" description="Low complexity" evidence="3">
    <location>
        <begin position="1"/>
        <end position="19"/>
    </location>
</feature>
<dbReference type="eggNOG" id="KOG2177">
    <property type="taxonomic scope" value="Eukaryota"/>
</dbReference>
<dbReference type="CDD" id="cd05819">
    <property type="entry name" value="NHL"/>
    <property type="match status" value="1"/>
</dbReference>
<dbReference type="GO" id="GO:0043161">
    <property type="term" value="P:proteasome-mediated ubiquitin-dependent protein catabolic process"/>
    <property type="evidence" value="ECO:0007669"/>
    <property type="project" value="TreeGrafter"/>
</dbReference>
<evidence type="ECO:0000256" key="2">
    <source>
        <dbReference type="PROSITE-ProRule" id="PRU00504"/>
    </source>
</evidence>
<feature type="compositionally biased region" description="Polar residues" evidence="3">
    <location>
        <begin position="62"/>
        <end position="82"/>
    </location>
</feature>
<keyword evidence="5" id="KW-1185">Reference proteome</keyword>
<protein>
    <submittedName>
        <fullName evidence="4">Protein with NHL domain repeats</fullName>
    </submittedName>
</protein>
<dbReference type="GeneID" id="8851324"/>
<dbReference type="Proteomes" id="UP000006671">
    <property type="component" value="Unassembled WGS sequence"/>
</dbReference>
<feature type="compositionally biased region" description="Low complexity" evidence="3">
    <location>
        <begin position="47"/>
        <end position="61"/>
    </location>
</feature>
<dbReference type="GO" id="GO:0000209">
    <property type="term" value="P:protein polyubiquitination"/>
    <property type="evidence" value="ECO:0007669"/>
    <property type="project" value="TreeGrafter"/>
</dbReference>
<organism evidence="5">
    <name type="scientific">Naegleria gruberi</name>
    <name type="common">Amoeba</name>
    <dbReference type="NCBI Taxonomy" id="5762"/>
    <lineage>
        <taxon>Eukaryota</taxon>
        <taxon>Discoba</taxon>
        <taxon>Heterolobosea</taxon>
        <taxon>Tetramitia</taxon>
        <taxon>Eutetramitia</taxon>
        <taxon>Vahlkampfiidae</taxon>
        <taxon>Naegleria</taxon>
    </lineage>
</organism>
<dbReference type="GO" id="GO:0008270">
    <property type="term" value="F:zinc ion binding"/>
    <property type="evidence" value="ECO:0007669"/>
    <property type="project" value="UniProtKB-KW"/>
</dbReference>
<evidence type="ECO:0000256" key="1">
    <source>
        <dbReference type="ARBA" id="ARBA00022737"/>
    </source>
</evidence>
<dbReference type="InterPro" id="IPR001258">
    <property type="entry name" value="NHL_repeat"/>
</dbReference>
<dbReference type="InterPro" id="IPR011042">
    <property type="entry name" value="6-blade_b-propeller_TolB-like"/>
</dbReference>
<gene>
    <name evidence="4" type="ORF">NAEGRDRAFT_80598</name>
</gene>
<reference evidence="4 5" key="1">
    <citation type="journal article" date="2010" name="Cell">
        <title>The genome of Naegleria gruberi illuminates early eukaryotic versatility.</title>
        <authorList>
            <person name="Fritz-Laylin L.K."/>
            <person name="Prochnik S.E."/>
            <person name="Ginger M.L."/>
            <person name="Dacks J.B."/>
            <person name="Carpenter M.L."/>
            <person name="Field M.C."/>
            <person name="Kuo A."/>
            <person name="Paredez A."/>
            <person name="Chapman J."/>
            <person name="Pham J."/>
            <person name="Shu S."/>
            <person name="Neupane R."/>
            <person name="Cipriano M."/>
            <person name="Mancuso J."/>
            <person name="Tu H."/>
            <person name="Salamov A."/>
            <person name="Lindquist E."/>
            <person name="Shapiro H."/>
            <person name="Lucas S."/>
            <person name="Grigoriev I.V."/>
            <person name="Cande W.Z."/>
            <person name="Fulton C."/>
            <person name="Rokhsar D.S."/>
            <person name="Dawson S.C."/>
        </authorList>
    </citation>
    <scope>NUCLEOTIDE SEQUENCE [LARGE SCALE GENOMIC DNA]</scope>
    <source>
        <strain evidence="4 5">NEG-M</strain>
    </source>
</reference>
<name>D2VN03_NAEGR</name>
<dbReference type="PANTHER" id="PTHR24104">
    <property type="entry name" value="E3 UBIQUITIN-PROTEIN LIGASE NHLRC1-RELATED"/>
    <property type="match status" value="1"/>
</dbReference>
<dbReference type="KEGG" id="ngr:NAEGRDRAFT_80598"/>
<feature type="region of interest" description="Disordered" evidence="3">
    <location>
        <begin position="139"/>
        <end position="175"/>
    </location>
</feature>
<dbReference type="OrthoDB" id="27136at2759"/>
<dbReference type="PROSITE" id="PS51125">
    <property type="entry name" value="NHL"/>
    <property type="match status" value="2"/>
</dbReference>
<dbReference type="PANTHER" id="PTHR24104:SF25">
    <property type="entry name" value="PROTEIN LIN-41"/>
    <property type="match status" value="1"/>
</dbReference>
<sequence>MYQQQQPYYHPSQQQRQQPNLPIGSVSHQQITVQNNFQPNMYPPHPQQQYQQQQQQQQQQYNPYGSSSAPPLVMNQQQQPPTYGQPMNQQQQQPPMHHQPNYGQVVQPTTSGGSITVSTTQQHPHSFYYPYYSYQTTTNTNIPIHGQPQQGSVPPPQQQHVQQPYGQPQPPMNPPSTNIQPMNPYGQPMMTPPPVVNSSPLTVASVQTSITFSNTTTPTPTHNSIKYQINPPLHIAPHYSLRGELVLKTQHPFCVRAMHHSPTIIIADSNTSKITLLDSSSGMVRETFDVTTGCVGGVGVDPMDDSFYIVSGQKILKYGANGVHLGTFGENFNLKKPYGLTVDDQGFVYICDLHQHIFVMTREGIMVRYISVEKPYDIFFDKLNQTLVVTDQDKDCVRVLTKEGLKIRKIGGKGNAKGQFISPSGVCVNAGSNIIVADYGNHRVQVFDCMGRFLYSMGNKGKLESEFDLPRSVCTDINGNLFVAEYGNSRVQIFRKM</sequence>
<dbReference type="SUPFAM" id="SSF63829">
    <property type="entry name" value="Calcium-dependent phosphotriesterase"/>
    <property type="match status" value="1"/>
</dbReference>
<dbReference type="AlphaFoldDB" id="D2VN03"/>
<dbReference type="RefSeq" id="XP_002674578.1">
    <property type="nucleotide sequence ID" value="XM_002674532.1"/>
</dbReference>
<proteinExistence type="predicted"/>
<evidence type="ECO:0000313" key="5">
    <source>
        <dbReference type="Proteomes" id="UP000006671"/>
    </source>
</evidence>
<dbReference type="GO" id="GO:0061630">
    <property type="term" value="F:ubiquitin protein ligase activity"/>
    <property type="evidence" value="ECO:0007669"/>
    <property type="project" value="TreeGrafter"/>
</dbReference>
<dbReference type="InParanoid" id="D2VN03"/>
<dbReference type="Pfam" id="PF01436">
    <property type="entry name" value="NHL"/>
    <property type="match status" value="2"/>
</dbReference>
<feature type="compositionally biased region" description="Low complexity" evidence="3">
    <location>
        <begin position="109"/>
        <end position="119"/>
    </location>
</feature>
<dbReference type="InterPro" id="IPR050952">
    <property type="entry name" value="TRIM-NHL_E3_ligases"/>
</dbReference>
<feature type="compositionally biased region" description="Low complexity" evidence="3">
    <location>
        <begin position="85"/>
        <end position="101"/>
    </location>
</feature>
<dbReference type="VEuPathDB" id="AmoebaDB:NAEGRDRAFT_80598"/>
<feature type="region of interest" description="Disordered" evidence="3">
    <location>
        <begin position="1"/>
        <end position="119"/>
    </location>
</feature>
<keyword evidence="1" id="KW-0677">Repeat</keyword>
<dbReference type="EMBL" id="GG738883">
    <property type="protein sequence ID" value="EFC41834.1"/>
    <property type="molecule type" value="Genomic_DNA"/>
</dbReference>
<feature type="compositionally biased region" description="Low complexity" evidence="3">
    <location>
        <begin position="139"/>
        <end position="166"/>
    </location>
</feature>
<dbReference type="Gene3D" id="2.120.10.30">
    <property type="entry name" value="TolB, C-terminal domain"/>
    <property type="match status" value="2"/>
</dbReference>